<keyword evidence="2" id="KW-1185">Reference proteome</keyword>
<organism evidence="1 2">
    <name type="scientific">Sinorhizobium phage phiM9</name>
    <dbReference type="NCBI Taxonomy" id="1636182"/>
    <lineage>
        <taxon>Viruses</taxon>
        <taxon>Duplodnaviria</taxon>
        <taxon>Heunggongvirae</taxon>
        <taxon>Uroviricota</taxon>
        <taxon>Caudoviricetes</taxon>
        <taxon>Pootjesviridae</taxon>
        <taxon>Emnonavirus</taxon>
        <taxon>Emnonavirus phiM9</taxon>
    </lineage>
</organism>
<dbReference type="KEGG" id="vg:26517825"/>
<dbReference type="Proteomes" id="UP000033804">
    <property type="component" value="Segment"/>
</dbReference>
<reference evidence="1 2" key="1">
    <citation type="journal article" date="2015" name="J. Virol.">
        <title>Sinorhizobium meliloti Phage ?M9 Defines a New Group of T4 Superfamily Phages with Unusual Genomic Features but a Common T=16 Capsid.</title>
        <authorList>
            <person name="Johnson M.C."/>
            <person name="Tatum K.B."/>
            <person name="Lynn J.S."/>
            <person name="Brewer T.E."/>
            <person name="Lu S."/>
            <person name="Washburn B.K."/>
            <person name="Stroupe M.E."/>
            <person name="Jones K.M."/>
        </authorList>
    </citation>
    <scope>NUCLEOTIDE SEQUENCE [LARGE SCALE GENOMIC DNA]</scope>
</reference>
<name>A0A0F6R7L3_9CAUD</name>
<sequence>MKIYEVTVKYVGGKYQNGLYTTLEKAKAACQEEECAELNWAYDEVDCWWIGKENDHRSTSEYLIREVEVL</sequence>
<dbReference type="EMBL" id="KP881232">
    <property type="protein sequence ID" value="AKE44773.1"/>
    <property type="molecule type" value="Genomic_DNA"/>
</dbReference>
<dbReference type="GeneID" id="26517825"/>
<gene>
    <name evidence="1" type="ORF">Sm_phiM9_145</name>
</gene>
<accession>A0A0F6R7L3</accession>
<reference evidence="2" key="2">
    <citation type="submission" date="2015-03" db="EMBL/GenBank/DDBJ databases">
        <title>The genome and structure of Sinorhizobium meliloti phage phiM9.</title>
        <authorList>
            <person name="Johnson M.C."/>
            <person name="Tatum K.B."/>
            <person name="Lynn J.S."/>
            <person name="Brewer T.E."/>
            <person name="Washburn B.K."/>
            <person name="Stroupe M.E."/>
            <person name="Jones K.M."/>
        </authorList>
    </citation>
    <scope>NUCLEOTIDE SEQUENCE [LARGE SCALE GENOMIC DNA]</scope>
</reference>
<dbReference type="RefSeq" id="YP_009189527.1">
    <property type="nucleotide sequence ID" value="NC_028676.1"/>
</dbReference>
<proteinExistence type="predicted"/>
<protein>
    <submittedName>
        <fullName evidence="1">Uncharacterized protein</fullName>
    </submittedName>
</protein>
<evidence type="ECO:0000313" key="1">
    <source>
        <dbReference type="EMBL" id="AKE44773.1"/>
    </source>
</evidence>
<evidence type="ECO:0000313" key="2">
    <source>
        <dbReference type="Proteomes" id="UP000033804"/>
    </source>
</evidence>